<accession>A0A1G9CIX9</accession>
<dbReference type="Proteomes" id="UP000198701">
    <property type="component" value="Unassembled WGS sequence"/>
</dbReference>
<dbReference type="RefSeq" id="WP_092323106.1">
    <property type="nucleotide sequence ID" value="NZ_FNFU01000007.1"/>
</dbReference>
<dbReference type="OrthoDB" id="9809622at2"/>
<dbReference type="GO" id="GO:0016757">
    <property type="term" value="F:glycosyltransferase activity"/>
    <property type="evidence" value="ECO:0007669"/>
    <property type="project" value="InterPro"/>
</dbReference>
<reference evidence="3 4" key="1">
    <citation type="submission" date="2016-10" db="EMBL/GenBank/DDBJ databases">
        <authorList>
            <person name="de Groot N.N."/>
        </authorList>
    </citation>
    <scope>NUCLEOTIDE SEQUENCE [LARGE SCALE GENOMIC DNA]</scope>
    <source>
        <strain evidence="3 4">CGMCC 1.5382</strain>
    </source>
</reference>
<dbReference type="Pfam" id="PF00534">
    <property type="entry name" value="Glycos_transf_1"/>
    <property type="match status" value="1"/>
</dbReference>
<sequence>MPKPLTNAVRRVLQGIWRSRHSWPDRLNAVADGLLSRAPDRVLRGLDRAVLGGGARIPGPAQAPDTDIRLYVAPANFAGQGGQWARAVSRHVPGAGAVSMGFQGAGAFGFRADYPVDKDVYLYSGSWQRRQLRAVSRGFTHVLIEAERPLFGTFLGSVEREVAALARSGVRAAFVCHGTDIRLPSRHARTNPFSPYRDGLLAQTPELERRARENRRVLDRCGLPVFVSTPDLLLDVAQGLWLPVVVDLERWKRSNPALTGPRPVVVHIPSKAIIKGTDLVDPILTALHDDGLIDYRRVEGVPSGDMPELYGSADIVVDQFRIGSYGVAACEALASGRLVVSDVSEQVRAEVEAATGLALPIVQATAAELAEAIRRVVADPGHYRQVAEAGPRFVGEVHDGRYSARILAAHFLSTGA</sequence>
<feature type="domain" description="Glycosyl transferase family 1" evidence="2">
    <location>
        <begin position="300"/>
        <end position="391"/>
    </location>
</feature>
<proteinExistence type="predicted"/>
<dbReference type="Gene3D" id="3.40.50.2000">
    <property type="entry name" value="Glycogen Phosphorylase B"/>
    <property type="match status" value="1"/>
</dbReference>
<name>A0A1G9CIX9_9MICO</name>
<evidence type="ECO:0000256" key="1">
    <source>
        <dbReference type="ARBA" id="ARBA00022679"/>
    </source>
</evidence>
<protein>
    <recommendedName>
        <fullName evidence="2">Glycosyl transferase family 1 domain-containing protein</fullName>
    </recommendedName>
</protein>
<keyword evidence="1" id="KW-0808">Transferase</keyword>
<evidence type="ECO:0000313" key="3">
    <source>
        <dbReference type="EMBL" id="SDK51395.1"/>
    </source>
</evidence>
<gene>
    <name evidence="3" type="ORF">SAMN05216282_10767</name>
</gene>
<keyword evidence="4" id="KW-1185">Reference proteome</keyword>
<dbReference type="EMBL" id="FNFU01000007">
    <property type="protein sequence ID" value="SDK51395.1"/>
    <property type="molecule type" value="Genomic_DNA"/>
</dbReference>
<dbReference type="AlphaFoldDB" id="A0A1G9CIX9"/>
<dbReference type="SUPFAM" id="SSF53756">
    <property type="entry name" value="UDP-Glycosyltransferase/glycogen phosphorylase"/>
    <property type="match status" value="1"/>
</dbReference>
<organism evidence="3 4">
    <name type="scientific">Cryobacterium psychrotolerans</name>
    <dbReference type="NCBI Taxonomy" id="386301"/>
    <lineage>
        <taxon>Bacteria</taxon>
        <taxon>Bacillati</taxon>
        <taxon>Actinomycetota</taxon>
        <taxon>Actinomycetes</taxon>
        <taxon>Micrococcales</taxon>
        <taxon>Microbacteriaceae</taxon>
        <taxon>Cryobacterium</taxon>
    </lineage>
</organism>
<dbReference type="InterPro" id="IPR001296">
    <property type="entry name" value="Glyco_trans_1"/>
</dbReference>
<evidence type="ECO:0000313" key="4">
    <source>
        <dbReference type="Proteomes" id="UP000198701"/>
    </source>
</evidence>
<evidence type="ECO:0000259" key="2">
    <source>
        <dbReference type="Pfam" id="PF00534"/>
    </source>
</evidence>
<dbReference type="STRING" id="386301.SAMN05216282_10767"/>